<dbReference type="InterPro" id="IPR029071">
    <property type="entry name" value="Ubiquitin-like_domsf"/>
</dbReference>
<dbReference type="SMART" id="SM00264">
    <property type="entry name" value="BAG"/>
    <property type="match status" value="1"/>
</dbReference>
<dbReference type="PROSITE" id="PS51035">
    <property type="entry name" value="BAG"/>
    <property type="match status" value="1"/>
</dbReference>
<evidence type="ECO:0000256" key="1">
    <source>
        <dbReference type="ARBA" id="ARBA00023186"/>
    </source>
</evidence>
<evidence type="ECO:0000256" key="2">
    <source>
        <dbReference type="SAM" id="Coils"/>
    </source>
</evidence>
<evidence type="ECO:0000313" key="7">
    <source>
        <dbReference type="Proteomes" id="UP000289340"/>
    </source>
</evidence>
<sequence length="298" mass="33673">IIFESHLSPNNWWVFPRRGRQLKLKLKVDDIASSSHRSLRKNLSMEWEMRPGGMFVQRREAAADNGGGGNGNMTTTVLITVVHASSHYDLHLPTNSTFWDVKSLLVHRTGLQPEEQQLFFGGKEKDNEDNLHEEGVRDKSKLLLLEDASSEERKREEIRKHNEMLKASEAVAEVRAEVDKLAERVSVLEVAVDGGTRVSDKEFLMSTELLMRQLLKLDSIEAEGEVKLQRKAEVRRVQNFVDTLDSLKAKNSNPFTPIGKAVSVATQWETFDSGMGSLNAPTSMSSSRNVSQDWERLD</sequence>
<dbReference type="GO" id="GO:0050821">
    <property type="term" value="P:protein stabilization"/>
    <property type="evidence" value="ECO:0007669"/>
    <property type="project" value="TreeGrafter"/>
</dbReference>
<dbReference type="PANTHER" id="PTHR12329:SF40">
    <property type="entry name" value="BAG FAMILY MOLECULAR CHAPERONE REGULATOR 4"/>
    <property type="match status" value="1"/>
</dbReference>
<dbReference type="SUPFAM" id="SSF54236">
    <property type="entry name" value="Ubiquitin-like"/>
    <property type="match status" value="1"/>
</dbReference>
<dbReference type="GO" id="GO:0051087">
    <property type="term" value="F:protein-folding chaperone binding"/>
    <property type="evidence" value="ECO:0007669"/>
    <property type="project" value="InterPro"/>
</dbReference>
<feature type="domain" description="BAG" evidence="5">
    <location>
        <begin position="167"/>
        <end position="248"/>
    </location>
</feature>
<protein>
    <submittedName>
        <fullName evidence="6">BAG family molecular chaperone regulator 4 isoform B</fullName>
    </submittedName>
</protein>
<evidence type="ECO:0000313" key="6">
    <source>
        <dbReference type="EMBL" id="RZC03073.1"/>
    </source>
</evidence>
<dbReference type="EMBL" id="QZWG01000007">
    <property type="protein sequence ID" value="RZC03073.1"/>
    <property type="molecule type" value="Genomic_DNA"/>
</dbReference>
<dbReference type="Pfam" id="PF02179">
    <property type="entry name" value="BAG"/>
    <property type="match status" value="1"/>
</dbReference>
<organism evidence="6 7">
    <name type="scientific">Glycine soja</name>
    <name type="common">Wild soybean</name>
    <dbReference type="NCBI Taxonomy" id="3848"/>
    <lineage>
        <taxon>Eukaryota</taxon>
        <taxon>Viridiplantae</taxon>
        <taxon>Streptophyta</taxon>
        <taxon>Embryophyta</taxon>
        <taxon>Tracheophyta</taxon>
        <taxon>Spermatophyta</taxon>
        <taxon>Magnoliopsida</taxon>
        <taxon>eudicotyledons</taxon>
        <taxon>Gunneridae</taxon>
        <taxon>Pentapetalae</taxon>
        <taxon>rosids</taxon>
        <taxon>fabids</taxon>
        <taxon>Fabales</taxon>
        <taxon>Fabaceae</taxon>
        <taxon>Papilionoideae</taxon>
        <taxon>50 kb inversion clade</taxon>
        <taxon>NPAAA clade</taxon>
        <taxon>indigoferoid/millettioid clade</taxon>
        <taxon>Phaseoleae</taxon>
        <taxon>Glycine</taxon>
        <taxon>Glycine subgen. Soja</taxon>
    </lineage>
</organism>
<gene>
    <name evidence="6" type="ORF">D0Y65_017942</name>
</gene>
<name>A0A445JX52_GLYSO</name>
<dbReference type="AlphaFoldDB" id="A0A445JX52"/>
<dbReference type="InterPro" id="IPR000626">
    <property type="entry name" value="Ubiquitin-like_dom"/>
</dbReference>
<evidence type="ECO:0000259" key="4">
    <source>
        <dbReference type="PROSITE" id="PS50053"/>
    </source>
</evidence>
<evidence type="ECO:0000259" key="5">
    <source>
        <dbReference type="PROSITE" id="PS51035"/>
    </source>
</evidence>
<feature type="coiled-coil region" evidence="2">
    <location>
        <begin position="164"/>
        <end position="191"/>
    </location>
</feature>
<dbReference type="Gene3D" id="3.10.20.90">
    <property type="entry name" value="Phosphatidylinositol 3-kinase Catalytic Subunit, Chain A, domain 1"/>
    <property type="match status" value="1"/>
</dbReference>
<dbReference type="InterPro" id="IPR036533">
    <property type="entry name" value="BAG_dom_sf"/>
</dbReference>
<feature type="region of interest" description="Disordered" evidence="3">
    <location>
        <begin position="276"/>
        <end position="298"/>
    </location>
</feature>
<dbReference type="GO" id="GO:0005737">
    <property type="term" value="C:cytoplasm"/>
    <property type="evidence" value="ECO:0007669"/>
    <property type="project" value="TreeGrafter"/>
</dbReference>
<feature type="domain" description="Ubiquitin-like" evidence="4">
    <location>
        <begin position="75"/>
        <end position="151"/>
    </location>
</feature>
<dbReference type="PROSITE" id="PS50053">
    <property type="entry name" value="UBIQUITIN_2"/>
    <property type="match status" value="1"/>
</dbReference>
<comment type="caution">
    <text evidence="6">The sequence shown here is derived from an EMBL/GenBank/DDBJ whole genome shotgun (WGS) entry which is preliminary data.</text>
</comment>
<dbReference type="InterPro" id="IPR039773">
    <property type="entry name" value="BAG_chaperone_regulator"/>
</dbReference>
<dbReference type="InterPro" id="IPR003103">
    <property type="entry name" value="BAG_domain"/>
</dbReference>
<feature type="compositionally biased region" description="Polar residues" evidence="3">
    <location>
        <begin position="279"/>
        <end position="292"/>
    </location>
</feature>
<keyword evidence="7" id="KW-1185">Reference proteome</keyword>
<evidence type="ECO:0000256" key="3">
    <source>
        <dbReference type="SAM" id="MobiDB-lite"/>
    </source>
</evidence>
<dbReference type="Proteomes" id="UP000289340">
    <property type="component" value="Chromosome 7"/>
</dbReference>
<dbReference type="PANTHER" id="PTHR12329">
    <property type="entry name" value="BCL2-ASSOCIATED ATHANOGENE"/>
    <property type="match status" value="1"/>
</dbReference>
<dbReference type="SUPFAM" id="SSF63491">
    <property type="entry name" value="BAG domain"/>
    <property type="match status" value="1"/>
</dbReference>
<feature type="non-terminal residue" evidence="6">
    <location>
        <position position="1"/>
    </location>
</feature>
<dbReference type="GO" id="GO:0000774">
    <property type="term" value="F:adenyl-nucleotide exchange factor activity"/>
    <property type="evidence" value="ECO:0007669"/>
    <property type="project" value="TreeGrafter"/>
</dbReference>
<dbReference type="Pfam" id="PF00240">
    <property type="entry name" value="ubiquitin"/>
    <property type="match status" value="1"/>
</dbReference>
<proteinExistence type="predicted"/>
<accession>A0A445JX52</accession>
<dbReference type="Gene3D" id="1.20.58.120">
    <property type="entry name" value="BAG domain"/>
    <property type="match status" value="1"/>
</dbReference>
<keyword evidence="1" id="KW-0143">Chaperone</keyword>
<keyword evidence="2" id="KW-0175">Coiled coil</keyword>
<reference evidence="6 7" key="1">
    <citation type="submission" date="2018-09" db="EMBL/GenBank/DDBJ databases">
        <title>A high-quality reference genome of wild soybean provides a powerful tool to mine soybean genomes.</title>
        <authorList>
            <person name="Xie M."/>
            <person name="Chung C.Y.L."/>
            <person name="Li M.-W."/>
            <person name="Wong F.-L."/>
            <person name="Chan T.-F."/>
            <person name="Lam H.-M."/>
        </authorList>
    </citation>
    <scope>NUCLEOTIDE SEQUENCE [LARGE SCALE GENOMIC DNA]</scope>
    <source>
        <strain evidence="7">cv. W05</strain>
        <tissue evidence="6">Hypocotyl of etiolated seedlings</tissue>
    </source>
</reference>